<dbReference type="Gene3D" id="6.10.250.1120">
    <property type="match status" value="1"/>
</dbReference>
<accession>A0A9D2MQW5</accession>
<dbReference type="PANTHER" id="PTHR43736">
    <property type="entry name" value="ADP-RIBOSE PYROPHOSPHATASE"/>
    <property type="match status" value="1"/>
</dbReference>
<evidence type="ECO:0000313" key="3">
    <source>
        <dbReference type="EMBL" id="HJB90513.1"/>
    </source>
</evidence>
<dbReference type="InterPro" id="IPR015797">
    <property type="entry name" value="NUDIX_hydrolase-like_dom_sf"/>
</dbReference>
<feature type="domain" description="Nudix hydrolase" evidence="2">
    <location>
        <begin position="68"/>
        <end position="193"/>
    </location>
</feature>
<evidence type="ECO:0000259" key="2">
    <source>
        <dbReference type="PROSITE" id="PS51462"/>
    </source>
</evidence>
<dbReference type="Pfam" id="PF12535">
    <property type="entry name" value="Nudix_N"/>
    <property type="match status" value="1"/>
</dbReference>
<dbReference type="InterPro" id="IPR059176">
    <property type="entry name" value="UDP-X_N"/>
</dbReference>
<reference evidence="3" key="1">
    <citation type="journal article" date="2021" name="PeerJ">
        <title>Extensive microbial diversity within the chicken gut microbiome revealed by metagenomics and culture.</title>
        <authorList>
            <person name="Gilroy R."/>
            <person name="Ravi A."/>
            <person name="Getino M."/>
            <person name="Pursley I."/>
            <person name="Horton D.L."/>
            <person name="Alikhan N.F."/>
            <person name="Baker D."/>
            <person name="Gharbi K."/>
            <person name="Hall N."/>
            <person name="Watson M."/>
            <person name="Adriaenssens E.M."/>
            <person name="Foster-Nyarko E."/>
            <person name="Jarju S."/>
            <person name="Secka A."/>
            <person name="Antonio M."/>
            <person name="Oren A."/>
            <person name="Chaudhuri R.R."/>
            <person name="La Ragione R."/>
            <person name="Hildebrand F."/>
            <person name="Pallen M.J."/>
        </authorList>
    </citation>
    <scope>NUCLEOTIDE SEQUENCE</scope>
    <source>
        <strain evidence="3">USAMLcec3-2134</strain>
    </source>
</reference>
<comment type="caution">
    <text evidence="3">The sequence shown here is derived from an EMBL/GenBank/DDBJ whole genome shotgun (WGS) entry which is preliminary data.</text>
</comment>
<evidence type="ECO:0000313" key="4">
    <source>
        <dbReference type="Proteomes" id="UP000886883"/>
    </source>
</evidence>
<dbReference type="Pfam" id="PF00293">
    <property type="entry name" value="NUDIX"/>
    <property type="match status" value="1"/>
</dbReference>
<dbReference type="CDD" id="cd18889">
    <property type="entry name" value="NUDIX_ADPRase"/>
    <property type="match status" value="1"/>
</dbReference>
<dbReference type="GO" id="GO:0016787">
    <property type="term" value="F:hydrolase activity"/>
    <property type="evidence" value="ECO:0007669"/>
    <property type="project" value="UniProtKB-KW"/>
</dbReference>
<dbReference type="SUPFAM" id="SSF55811">
    <property type="entry name" value="Nudix"/>
    <property type="match status" value="1"/>
</dbReference>
<organism evidence="3 4">
    <name type="scientific">Candidatus Eisenbergiella merdigallinarum</name>
    <dbReference type="NCBI Taxonomy" id="2838552"/>
    <lineage>
        <taxon>Bacteria</taxon>
        <taxon>Bacillati</taxon>
        <taxon>Bacillota</taxon>
        <taxon>Clostridia</taxon>
        <taxon>Lachnospirales</taxon>
        <taxon>Lachnospiraceae</taxon>
        <taxon>Eisenbergiella</taxon>
    </lineage>
</organism>
<reference evidence="3" key="2">
    <citation type="submission" date="2021-04" db="EMBL/GenBank/DDBJ databases">
        <authorList>
            <person name="Gilroy R."/>
        </authorList>
    </citation>
    <scope>NUCLEOTIDE SEQUENCE</scope>
    <source>
        <strain evidence="3">USAMLcec3-2134</strain>
    </source>
</reference>
<evidence type="ECO:0000256" key="1">
    <source>
        <dbReference type="ARBA" id="ARBA00005582"/>
    </source>
</evidence>
<sequence length="205" mass="23105">MNELDDLTGLAMELQALAQNGLTYTKDRFDRERFERIREISAEMMAMKTGYPIETVRSLFCAGMGYQTPKLDTRAAVFEEGRILLVQEKGKWALPGGWMDFDQTVASNAKKEVKEEAGLDVEPVKIIAIQDRNRHNVPKLACSICKVFVLCEPKGGAFSENPETTDSGYFPLDGLPELDEDKTTYEQVEMCFAALRDANWQTAFD</sequence>
<dbReference type="InterPro" id="IPR000086">
    <property type="entry name" value="NUDIX_hydrolase_dom"/>
</dbReference>
<proteinExistence type="inferred from homology"/>
<dbReference type="Proteomes" id="UP000886883">
    <property type="component" value="Unassembled WGS sequence"/>
</dbReference>
<name>A0A9D2MQW5_9FIRM</name>
<comment type="similarity">
    <text evidence="1">Belongs to the Nudix hydrolase family.</text>
</comment>
<dbReference type="AlphaFoldDB" id="A0A9D2MQW5"/>
<dbReference type="Gene3D" id="3.90.79.10">
    <property type="entry name" value="Nucleoside Triphosphate Pyrophosphohydrolase"/>
    <property type="match status" value="1"/>
</dbReference>
<keyword evidence="3" id="KW-0378">Hydrolase</keyword>
<protein>
    <submittedName>
        <fullName evidence="3">NUDIX hydrolase</fullName>
    </submittedName>
</protein>
<gene>
    <name evidence="3" type="ORF">H9763_03480</name>
</gene>
<dbReference type="EMBL" id="DWXE01000010">
    <property type="protein sequence ID" value="HJB90513.1"/>
    <property type="molecule type" value="Genomic_DNA"/>
</dbReference>
<dbReference type="PROSITE" id="PS51462">
    <property type="entry name" value="NUDIX"/>
    <property type="match status" value="1"/>
</dbReference>
<dbReference type="PANTHER" id="PTHR43736:SF1">
    <property type="entry name" value="DIHYDRONEOPTERIN TRIPHOSPHATE DIPHOSPHATASE"/>
    <property type="match status" value="1"/>
</dbReference>